<evidence type="ECO:0000313" key="3">
    <source>
        <dbReference type="Proteomes" id="UP000284277"/>
    </source>
</evidence>
<proteinExistence type="predicted"/>
<feature type="transmembrane region" description="Helical" evidence="1">
    <location>
        <begin position="43"/>
        <end position="62"/>
    </location>
</feature>
<sequence>MLLITITAYIIIPVYTLLFAWGTDWFTTNFSVLGNLYGRKNIFLLWGIIVGTYFYCVLKRVICNLPRNEKEKAFSIAALLFLTFGVLTPYLPDAQPLQSVLHVVLSFMASFSLLICLYMVIWKLYCMNQAEYQPYLICMMGITMISAVLLVISGIVSTALEIFFILSCSALLQKLYSKVSSPRLYFRWPEEL</sequence>
<reference evidence="2 3" key="1">
    <citation type="submission" date="2016-08" db="EMBL/GenBank/DDBJ databases">
        <title>A new outlook on sporulation: Clostridium algidixylanolyticum.</title>
        <authorList>
            <person name="Poppleton D.I."/>
            <person name="Gribaldo S."/>
        </authorList>
    </citation>
    <scope>NUCLEOTIDE SEQUENCE [LARGE SCALE GENOMIC DNA]</scope>
    <source>
        <strain evidence="2 3">SPL73</strain>
    </source>
</reference>
<keyword evidence="1" id="KW-0472">Membrane</keyword>
<dbReference type="EMBL" id="MCIA01000023">
    <property type="protein sequence ID" value="RKD30986.1"/>
    <property type="molecule type" value="Genomic_DNA"/>
</dbReference>
<evidence type="ECO:0000256" key="1">
    <source>
        <dbReference type="SAM" id="Phobius"/>
    </source>
</evidence>
<feature type="transmembrane region" description="Helical" evidence="1">
    <location>
        <begin position="103"/>
        <end position="122"/>
    </location>
</feature>
<feature type="transmembrane region" description="Helical" evidence="1">
    <location>
        <begin position="7"/>
        <end position="23"/>
    </location>
</feature>
<accession>A0A419T0L5</accession>
<protein>
    <recommendedName>
        <fullName evidence="4">DUF998 domain-containing protein</fullName>
    </recommendedName>
</protein>
<name>A0A419T0L5_9FIRM</name>
<dbReference type="OrthoDB" id="1903584at2"/>
<keyword evidence="3" id="KW-1185">Reference proteome</keyword>
<organism evidence="2 3">
    <name type="scientific">Lacrimispora algidixylanolytica</name>
    <dbReference type="NCBI Taxonomy" id="94868"/>
    <lineage>
        <taxon>Bacteria</taxon>
        <taxon>Bacillati</taxon>
        <taxon>Bacillota</taxon>
        <taxon>Clostridia</taxon>
        <taxon>Lachnospirales</taxon>
        <taxon>Lachnospiraceae</taxon>
        <taxon>Lacrimispora</taxon>
    </lineage>
</organism>
<evidence type="ECO:0000313" key="2">
    <source>
        <dbReference type="EMBL" id="RKD30986.1"/>
    </source>
</evidence>
<feature type="transmembrane region" description="Helical" evidence="1">
    <location>
        <begin position="134"/>
        <end position="152"/>
    </location>
</feature>
<evidence type="ECO:0008006" key="4">
    <source>
        <dbReference type="Google" id="ProtNLM"/>
    </source>
</evidence>
<comment type="caution">
    <text evidence="2">The sequence shown here is derived from an EMBL/GenBank/DDBJ whole genome shotgun (WGS) entry which is preliminary data.</text>
</comment>
<dbReference type="AlphaFoldDB" id="A0A419T0L5"/>
<gene>
    <name evidence="2" type="ORF">BET01_03770</name>
</gene>
<keyword evidence="1" id="KW-0812">Transmembrane</keyword>
<dbReference type="Proteomes" id="UP000284277">
    <property type="component" value="Unassembled WGS sequence"/>
</dbReference>
<keyword evidence="1" id="KW-1133">Transmembrane helix</keyword>
<feature type="transmembrane region" description="Helical" evidence="1">
    <location>
        <begin position="74"/>
        <end position="91"/>
    </location>
</feature>
<dbReference type="RefSeq" id="WP_120197205.1">
    <property type="nucleotide sequence ID" value="NZ_MCIA01000023.1"/>
</dbReference>